<feature type="transmembrane region" description="Helical" evidence="1">
    <location>
        <begin position="49"/>
        <end position="66"/>
    </location>
</feature>
<keyword evidence="1" id="KW-0472">Membrane</keyword>
<dbReference type="InterPro" id="IPR045340">
    <property type="entry name" value="DUF6533"/>
</dbReference>
<dbReference type="Proteomes" id="UP000294933">
    <property type="component" value="Unassembled WGS sequence"/>
</dbReference>
<proteinExistence type="predicted"/>
<keyword evidence="4" id="KW-1185">Reference proteome</keyword>
<dbReference type="VEuPathDB" id="FungiDB:BD410DRAFT_826532"/>
<accession>A0A4Y7QED9</accession>
<feature type="transmembrane region" description="Helical" evidence="1">
    <location>
        <begin position="150"/>
        <end position="172"/>
    </location>
</feature>
<sequence>MGRVFGAKLVRCTLLLLPFGRQAAGNILRMPVSPHTIIESFTYLHVNQYAAVAAIALVTWDYFILLPEEVALVWPARWTFSKFLFIVNRYLVFVDPVLLVYHVTQLLYSGMTRRSVPHRVLFQVITDTLIPGIVYLRAYAVWGSQYKKNFVLVLCLFLGINISSYWVLVKYLATSHQATGMTGCTFHFRNRLIWINFVTGAVLEFRIMVRDVATIVNLIVVLAGPAEMNSFLVVVERVLYSVLCSRIILNIRGYVAGAQTQVAGDFTSLKIAVPITVESHELYSIQVERHNY</sequence>
<organism evidence="3 4">
    <name type="scientific">Rickenella mellea</name>
    <dbReference type="NCBI Taxonomy" id="50990"/>
    <lineage>
        <taxon>Eukaryota</taxon>
        <taxon>Fungi</taxon>
        <taxon>Dikarya</taxon>
        <taxon>Basidiomycota</taxon>
        <taxon>Agaricomycotina</taxon>
        <taxon>Agaricomycetes</taxon>
        <taxon>Hymenochaetales</taxon>
        <taxon>Rickenellaceae</taxon>
        <taxon>Rickenella</taxon>
    </lineage>
</organism>
<gene>
    <name evidence="3" type="ORF">BD410DRAFT_826532</name>
</gene>
<feature type="transmembrane region" description="Helical" evidence="1">
    <location>
        <begin position="192"/>
        <end position="209"/>
    </location>
</feature>
<dbReference type="EMBL" id="ML170164">
    <property type="protein sequence ID" value="TDL25229.1"/>
    <property type="molecule type" value="Genomic_DNA"/>
</dbReference>
<protein>
    <recommendedName>
        <fullName evidence="2">DUF6533 domain-containing protein</fullName>
    </recommendedName>
</protein>
<dbReference type="Pfam" id="PF20151">
    <property type="entry name" value="DUF6533"/>
    <property type="match status" value="1"/>
</dbReference>
<evidence type="ECO:0000259" key="2">
    <source>
        <dbReference type="Pfam" id="PF20151"/>
    </source>
</evidence>
<feature type="domain" description="DUF6533" evidence="2">
    <location>
        <begin position="49"/>
        <end position="94"/>
    </location>
</feature>
<feature type="transmembrane region" description="Helical" evidence="1">
    <location>
        <begin position="87"/>
        <end position="108"/>
    </location>
</feature>
<keyword evidence="1" id="KW-1133">Transmembrane helix</keyword>
<feature type="transmembrane region" description="Helical" evidence="1">
    <location>
        <begin position="120"/>
        <end position="138"/>
    </location>
</feature>
<evidence type="ECO:0000313" key="4">
    <source>
        <dbReference type="Proteomes" id="UP000294933"/>
    </source>
</evidence>
<reference evidence="3 4" key="1">
    <citation type="submission" date="2018-06" db="EMBL/GenBank/DDBJ databases">
        <title>A transcriptomic atlas of mushroom development highlights an independent origin of complex multicellularity.</title>
        <authorList>
            <consortium name="DOE Joint Genome Institute"/>
            <person name="Krizsan K."/>
            <person name="Almasi E."/>
            <person name="Merenyi Z."/>
            <person name="Sahu N."/>
            <person name="Viragh M."/>
            <person name="Koszo T."/>
            <person name="Mondo S."/>
            <person name="Kiss B."/>
            <person name="Balint B."/>
            <person name="Kues U."/>
            <person name="Barry K."/>
            <person name="Hegedus J.C."/>
            <person name="Henrissat B."/>
            <person name="Johnson J."/>
            <person name="Lipzen A."/>
            <person name="Ohm R."/>
            <person name="Nagy I."/>
            <person name="Pangilinan J."/>
            <person name="Yan J."/>
            <person name="Xiong Y."/>
            <person name="Grigoriev I.V."/>
            <person name="Hibbett D.S."/>
            <person name="Nagy L.G."/>
        </authorList>
    </citation>
    <scope>NUCLEOTIDE SEQUENCE [LARGE SCALE GENOMIC DNA]</scope>
    <source>
        <strain evidence="3 4">SZMC22713</strain>
    </source>
</reference>
<dbReference type="STRING" id="50990.A0A4Y7QED9"/>
<name>A0A4Y7QED9_9AGAM</name>
<evidence type="ECO:0000313" key="3">
    <source>
        <dbReference type="EMBL" id="TDL25229.1"/>
    </source>
</evidence>
<keyword evidence="1" id="KW-0812">Transmembrane</keyword>
<dbReference type="OrthoDB" id="3251775at2759"/>
<dbReference type="AlphaFoldDB" id="A0A4Y7QED9"/>
<evidence type="ECO:0000256" key="1">
    <source>
        <dbReference type="SAM" id="Phobius"/>
    </source>
</evidence>